<dbReference type="InterPro" id="IPR003661">
    <property type="entry name" value="HisK_dim/P_dom"/>
</dbReference>
<name>A0A9D1HSI0_9FIRM</name>
<accession>A0A9D1HSI0</accession>
<keyword evidence="4" id="KW-0597">Phosphoprotein</keyword>
<dbReference type="FunFam" id="1.10.287.130:FF:000001">
    <property type="entry name" value="Two-component sensor histidine kinase"/>
    <property type="match status" value="1"/>
</dbReference>
<dbReference type="PANTHER" id="PTHR43711:SF26">
    <property type="entry name" value="SENSOR HISTIDINE KINASE RCSC"/>
    <property type="match status" value="1"/>
</dbReference>
<dbReference type="CDD" id="cd00082">
    <property type="entry name" value="HisKA"/>
    <property type="match status" value="1"/>
</dbReference>
<dbReference type="Pfam" id="PF02518">
    <property type="entry name" value="HATPase_c"/>
    <property type="match status" value="1"/>
</dbReference>
<sequence>MRKRILLVTLIITVVGLLLFTLVSTGVSYQSLLDNTRGYITAQINALDISHCGEDAEAASALSQSLGGLRVTFLTAEGIVTGDSAGVAAGESRAEREEVAAAILSGEGWSSRHSDTTGEDMLYVCKSFGDRLVRLGIHTSSQWDVVVDSLPTLAWFLALDVVVCLIFSYFATSYALKPVEELAKQSRGNTPLSTKYTELYPITEILNRKNEEIRSQMEVIDAEQQRVARAQESKNEFISNISHEMNTPLTSIKGFAELLDHGDLDEETQKKAYRIIKTQADRLSGLISCIINFNELENDELPCYDCDVAAAAKEVAESLRADIEQRGLTLTVDAEEGVVVPTRTERLTEIFGNLIRNATKYNKEGGSVSVVVKSGHSPYAEVSDTGIGISEENLNKIFSRFFTVDKSHSGKHGGFGLGLAVVKKLCDRAGWKLTVKSELGAGTTFRIEF</sequence>
<evidence type="ECO:0000256" key="6">
    <source>
        <dbReference type="ARBA" id="ARBA00022777"/>
    </source>
</evidence>
<comment type="caution">
    <text evidence="11">The sequence shown here is derived from an EMBL/GenBank/DDBJ whole genome shotgun (WGS) entry which is preliminary data.</text>
</comment>
<comment type="catalytic activity">
    <reaction evidence="1">
        <text>ATP + protein L-histidine = ADP + protein N-phospho-L-histidine.</text>
        <dbReference type="EC" id="2.7.13.3"/>
    </reaction>
</comment>
<dbReference type="Gene3D" id="3.30.565.10">
    <property type="entry name" value="Histidine kinase-like ATPase, C-terminal domain"/>
    <property type="match status" value="1"/>
</dbReference>
<evidence type="ECO:0000256" key="7">
    <source>
        <dbReference type="ARBA" id="ARBA00023012"/>
    </source>
</evidence>
<dbReference type="SUPFAM" id="SSF55874">
    <property type="entry name" value="ATPase domain of HSP90 chaperone/DNA topoisomerase II/histidine kinase"/>
    <property type="match status" value="1"/>
</dbReference>
<dbReference type="Gene3D" id="1.10.287.130">
    <property type="match status" value="1"/>
</dbReference>
<dbReference type="InterPro" id="IPR003594">
    <property type="entry name" value="HATPase_dom"/>
</dbReference>
<dbReference type="FunFam" id="3.30.565.10:FF:000006">
    <property type="entry name" value="Sensor histidine kinase WalK"/>
    <property type="match status" value="1"/>
</dbReference>
<proteinExistence type="predicted"/>
<evidence type="ECO:0000259" key="10">
    <source>
        <dbReference type="PROSITE" id="PS50109"/>
    </source>
</evidence>
<dbReference type="EMBL" id="DVMN01000103">
    <property type="protein sequence ID" value="HIU21724.1"/>
    <property type="molecule type" value="Genomic_DNA"/>
</dbReference>
<keyword evidence="6" id="KW-0418">Kinase</keyword>
<feature type="domain" description="Histidine kinase" evidence="10">
    <location>
        <begin position="240"/>
        <end position="449"/>
    </location>
</feature>
<dbReference type="PANTHER" id="PTHR43711">
    <property type="entry name" value="TWO-COMPONENT HISTIDINE KINASE"/>
    <property type="match status" value="1"/>
</dbReference>
<evidence type="ECO:0000256" key="2">
    <source>
        <dbReference type="ARBA" id="ARBA00004370"/>
    </source>
</evidence>
<evidence type="ECO:0000256" key="8">
    <source>
        <dbReference type="ARBA" id="ARBA00023136"/>
    </source>
</evidence>
<dbReference type="InterPro" id="IPR050736">
    <property type="entry name" value="Sensor_HK_Regulatory"/>
</dbReference>
<keyword evidence="8" id="KW-0472">Membrane</keyword>
<evidence type="ECO:0000256" key="3">
    <source>
        <dbReference type="ARBA" id="ARBA00012438"/>
    </source>
</evidence>
<dbReference type="InterPro" id="IPR005467">
    <property type="entry name" value="His_kinase_dom"/>
</dbReference>
<dbReference type="EC" id="2.7.13.3" evidence="3"/>
<evidence type="ECO:0000256" key="4">
    <source>
        <dbReference type="ARBA" id="ARBA00022553"/>
    </source>
</evidence>
<dbReference type="InterPro" id="IPR036097">
    <property type="entry name" value="HisK_dim/P_sf"/>
</dbReference>
<keyword evidence="7" id="KW-0902">Two-component regulatory system</keyword>
<feature type="coiled-coil region" evidence="9">
    <location>
        <begin position="206"/>
        <end position="240"/>
    </location>
</feature>
<dbReference type="SUPFAM" id="SSF47384">
    <property type="entry name" value="Homodimeric domain of signal transducing histidine kinase"/>
    <property type="match status" value="1"/>
</dbReference>
<dbReference type="SMART" id="SM00388">
    <property type="entry name" value="HisKA"/>
    <property type="match status" value="1"/>
</dbReference>
<dbReference type="GO" id="GO:0000155">
    <property type="term" value="F:phosphorelay sensor kinase activity"/>
    <property type="evidence" value="ECO:0007669"/>
    <property type="project" value="InterPro"/>
</dbReference>
<evidence type="ECO:0000313" key="12">
    <source>
        <dbReference type="Proteomes" id="UP000824088"/>
    </source>
</evidence>
<reference evidence="11" key="1">
    <citation type="submission" date="2020-10" db="EMBL/GenBank/DDBJ databases">
        <authorList>
            <person name="Gilroy R."/>
        </authorList>
    </citation>
    <scope>NUCLEOTIDE SEQUENCE</scope>
    <source>
        <strain evidence="11">1063</strain>
    </source>
</reference>
<evidence type="ECO:0000256" key="1">
    <source>
        <dbReference type="ARBA" id="ARBA00000085"/>
    </source>
</evidence>
<comment type="subcellular location">
    <subcellularLocation>
        <location evidence="2">Membrane</location>
    </subcellularLocation>
</comment>
<dbReference type="Proteomes" id="UP000824088">
    <property type="component" value="Unassembled WGS sequence"/>
</dbReference>
<evidence type="ECO:0000256" key="9">
    <source>
        <dbReference type="SAM" id="Coils"/>
    </source>
</evidence>
<organism evidence="11 12">
    <name type="scientific">Candidatus Limadaptatus stercorigallinarum</name>
    <dbReference type="NCBI Taxonomy" id="2840845"/>
    <lineage>
        <taxon>Bacteria</taxon>
        <taxon>Bacillati</taxon>
        <taxon>Bacillota</taxon>
        <taxon>Clostridia</taxon>
        <taxon>Eubacteriales</taxon>
        <taxon>Candidatus Limadaptatus</taxon>
    </lineage>
</organism>
<dbReference type="AlphaFoldDB" id="A0A9D1HSI0"/>
<protein>
    <recommendedName>
        <fullName evidence="3">histidine kinase</fullName>
        <ecNumber evidence="3">2.7.13.3</ecNumber>
    </recommendedName>
</protein>
<dbReference type="InterPro" id="IPR036890">
    <property type="entry name" value="HATPase_C_sf"/>
</dbReference>
<dbReference type="InterPro" id="IPR004358">
    <property type="entry name" value="Sig_transdc_His_kin-like_C"/>
</dbReference>
<dbReference type="Pfam" id="PF00512">
    <property type="entry name" value="HisKA"/>
    <property type="match status" value="1"/>
</dbReference>
<dbReference type="SMART" id="SM00387">
    <property type="entry name" value="HATPase_c"/>
    <property type="match status" value="1"/>
</dbReference>
<keyword evidence="9" id="KW-0175">Coiled coil</keyword>
<keyword evidence="5" id="KW-0808">Transferase</keyword>
<gene>
    <name evidence="11" type="ORF">IAD51_05800</name>
</gene>
<reference evidence="11" key="2">
    <citation type="journal article" date="2021" name="PeerJ">
        <title>Extensive microbial diversity within the chicken gut microbiome revealed by metagenomics and culture.</title>
        <authorList>
            <person name="Gilroy R."/>
            <person name="Ravi A."/>
            <person name="Getino M."/>
            <person name="Pursley I."/>
            <person name="Horton D.L."/>
            <person name="Alikhan N.F."/>
            <person name="Baker D."/>
            <person name="Gharbi K."/>
            <person name="Hall N."/>
            <person name="Watson M."/>
            <person name="Adriaenssens E.M."/>
            <person name="Foster-Nyarko E."/>
            <person name="Jarju S."/>
            <person name="Secka A."/>
            <person name="Antonio M."/>
            <person name="Oren A."/>
            <person name="Chaudhuri R.R."/>
            <person name="La Ragione R."/>
            <person name="Hildebrand F."/>
            <person name="Pallen M.J."/>
        </authorList>
    </citation>
    <scope>NUCLEOTIDE SEQUENCE</scope>
    <source>
        <strain evidence="11">1063</strain>
    </source>
</reference>
<dbReference type="GO" id="GO:0016020">
    <property type="term" value="C:membrane"/>
    <property type="evidence" value="ECO:0007669"/>
    <property type="project" value="UniProtKB-SubCell"/>
</dbReference>
<dbReference type="PRINTS" id="PR00344">
    <property type="entry name" value="BCTRLSENSOR"/>
</dbReference>
<dbReference type="PROSITE" id="PS50109">
    <property type="entry name" value="HIS_KIN"/>
    <property type="match status" value="1"/>
</dbReference>
<evidence type="ECO:0000313" key="11">
    <source>
        <dbReference type="EMBL" id="HIU21724.1"/>
    </source>
</evidence>
<evidence type="ECO:0000256" key="5">
    <source>
        <dbReference type="ARBA" id="ARBA00022679"/>
    </source>
</evidence>